<gene>
    <name evidence="1" type="ORF">GCM10009575_010800</name>
</gene>
<dbReference type="SUPFAM" id="SSF46785">
    <property type="entry name" value="Winged helix' DNA-binding domain"/>
    <property type="match status" value="1"/>
</dbReference>
<evidence type="ECO:0000313" key="2">
    <source>
        <dbReference type="Proteomes" id="UP001500418"/>
    </source>
</evidence>
<dbReference type="Proteomes" id="UP001500418">
    <property type="component" value="Unassembled WGS sequence"/>
</dbReference>
<name>A0ABN1NYX9_9ACTN</name>
<dbReference type="EMBL" id="BAAAID010000004">
    <property type="protein sequence ID" value="GAA0919167.1"/>
    <property type="molecule type" value="Genomic_DNA"/>
</dbReference>
<evidence type="ECO:0000313" key="1">
    <source>
        <dbReference type="EMBL" id="GAA0919167.1"/>
    </source>
</evidence>
<dbReference type="InterPro" id="IPR036390">
    <property type="entry name" value="WH_DNA-bd_sf"/>
</dbReference>
<dbReference type="Gene3D" id="1.10.10.10">
    <property type="entry name" value="Winged helix-like DNA-binding domain superfamily/Winged helix DNA-binding domain"/>
    <property type="match status" value="1"/>
</dbReference>
<comment type="caution">
    <text evidence="1">The sequence shown here is derived from an EMBL/GenBank/DDBJ whole genome shotgun (WGS) entry which is preliminary data.</text>
</comment>
<keyword evidence="2" id="KW-1185">Reference proteome</keyword>
<organism evidence="1 2">
    <name type="scientific">Streptomyces rhizosphaericus</name>
    <dbReference type="NCBI Taxonomy" id="114699"/>
    <lineage>
        <taxon>Bacteria</taxon>
        <taxon>Bacillati</taxon>
        <taxon>Actinomycetota</taxon>
        <taxon>Actinomycetes</taxon>
        <taxon>Kitasatosporales</taxon>
        <taxon>Streptomycetaceae</taxon>
        <taxon>Streptomyces</taxon>
        <taxon>Streptomyces violaceusniger group</taxon>
    </lineage>
</organism>
<protein>
    <recommendedName>
        <fullName evidence="3">Transcriptional regulator</fullName>
    </recommendedName>
</protein>
<accession>A0ABN1NYX9</accession>
<sequence>MTEGPAVEYSHSDAELIKQPIGYWSWAAYKAVVSRIQAALAGIDVTQPQWWVIAQVARAETVKTRGEVSGLLRNYLDAGPEVMEAEIDRAIALGWITEDAEGRLRITEEGRALYDKAAALQDELWAERHAGISDEEYLTTMKVLQRFIHNTGGHAWHH</sequence>
<evidence type="ECO:0008006" key="3">
    <source>
        <dbReference type="Google" id="ProtNLM"/>
    </source>
</evidence>
<reference evidence="1 2" key="1">
    <citation type="journal article" date="2019" name="Int. J. Syst. Evol. Microbiol.">
        <title>The Global Catalogue of Microorganisms (GCM) 10K type strain sequencing project: providing services to taxonomists for standard genome sequencing and annotation.</title>
        <authorList>
            <consortium name="The Broad Institute Genomics Platform"/>
            <consortium name="The Broad Institute Genome Sequencing Center for Infectious Disease"/>
            <person name="Wu L."/>
            <person name="Ma J."/>
        </authorList>
    </citation>
    <scope>NUCLEOTIDE SEQUENCE [LARGE SCALE GENOMIC DNA]</scope>
    <source>
        <strain evidence="1 2">JCM 11444</strain>
    </source>
</reference>
<proteinExistence type="predicted"/>
<dbReference type="InterPro" id="IPR036388">
    <property type="entry name" value="WH-like_DNA-bd_sf"/>
</dbReference>